<evidence type="ECO:0000256" key="1">
    <source>
        <dbReference type="SAM" id="SignalP"/>
    </source>
</evidence>
<dbReference type="Proteomes" id="UP000198215">
    <property type="component" value="Chromosome I"/>
</dbReference>
<keyword evidence="1" id="KW-0732">Signal</keyword>
<evidence type="ECO:0000313" key="3">
    <source>
        <dbReference type="Proteomes" id="UP000198215"/>
    </source>
</evidence>
<dbReference type="AlphaFoldDB" id="A0A1C5INC4"/>
<proteinExistence type="predicted"/>
<dbReference type="EMBL" id="LT607753">
    <property type="protein sequence ID" value="SCG59805.1"/>
    <property type="molecule type" value="Genomic_DNA"/>
</dbReference>
<dbReference type="OrthoDB" id="4855196at2"/>
<protein>
    <submittedName>
        <fullName evidence="2">Uncharacterized protein</fullName>
    </submittedName>
</protein>
<organism evidence="2 3">
    <name type="scientific">Micromonospora coxensis</name>
    <dbReference type="NCBI Taxonomy" id="356852"/>
    <lineage>
        <taxon>Bacteria</taxon>
        <taxon>Bacillati</taxon>
        <taxon>Actinomycetota</taxon>
        <taxon>Actinomycetes</taxon>
        <taxon>Micromonosporales</taxon>
        <taxon>Micromonosporaceae</taxon>
        <taxon>Micromonospora</taxon>
    </lineage>
</organism>
<name>A0A1C5INC4_9ACTN</name>
<reference evidence="3" key="1">
    <citation type="submission" date="2016-06" db="EMBL/GenBank/DDBJ databases">
        <authorList>
            <person name="Varghese N."/>
            <person name="Submissions Spin"/>
        </authorList>
    </citation>
    <scope>NUCLEOTIDE SEQUENCE [LARGE SCALE GENOMIC DNA]</scope>
    <source>
        <strain evidence="3">DSM 45161</strain>
    </source>
</reference>
<feature type="chain" id="PRO_5008718878" evidence="1">
    <location>
        <begin position="28"/>
        <end position="690"/>
    </location>
</feature>
<sequence length="690" mass="70831">MRFLRTLLGMGVATACAVAGLPGPAQAADPRTALVVNQSGGQTLGLLAGAFDDSDTEMEATLGAGDDFTLTAHFRQDELHYWNGVRTAPPADETWQEGGVYPATSAGGTSARLSLEADGQTCAGAGKVTVKQVRRDAAGTMTAFAAAYEFRCDGQTGIVDGEIRWNSDLDYVAALYAHTLGFDRVEIGGAPMVQAARFSSRGSTPITFGAASISGADASAFRIVGNDCAGRTLPWGEECTVLVEATTTSTADRTATLHLADDSTYGSRMVDLRVRGYHNGVGSYYPVAPDRLMDTRAGYPNLPSTPIGPGGEVDLQVTGRGDVPAQGVGAVVLNVTVTGPTADGFVTVYPSGEARPTASSVNFAKGWLGSNNVTVKVGSNGRVKVYNRNGATHVVVDVVGYYGGAGAGQGRFESSGSHFHPVQPTRLVDTRTTGGAVPAGGTRRYFVDFGPQLSLRSSALVLNITAVAPEKSGFLTAWSGTTGVPVASTVNYGAGKVVPNLAVVQDNYQCDCGGTYAVPTFSLYSSQNAHVVVDLVGVMAPVESVPNGLRLTPLSPTRLVDSRTGLGTSGALGPKVTRTVTAPPALVTDATRALAMNVTAVAPTEATVLTVWPAGTGLAKPTASNLNPAAGQTVSNAAVTGIGPADAFHAHNHAGSTHLVTDVVGRFDLYPYTVGTGGGFTVLRSGPALG</sequence>
<dbReference type="GO" id="GO:0005975">
    <property type="term" value="P:carbohydrate metabolic process"/>
    <property type="evidence" value="ECO:0007669"/>
    <property type="project" value="UniProtKB-ARBA"/>
</dbReference>
<gene>
    <name evidence="2" type="ORF">GA0070614_3111</name>
</gene>
<evidence type="ECO:0000313" key="2">
    <source>
        <dbReference type="EMBL" id="SCG59805.1"/>
    </source>
</evidence>
<dbReference type="Gene3D" id="2.60.40.10">
    <property type="entry name" value="Immunoglobulins"/>
    <property type="match status" value="1"/>
</dbReference>
<dbReference type="InterPro" id="IPR013783">
    <property type="entry name" value="Ig-like_fold"/>
</dbReference>
<dbReference type="RefSeq" id="WP_088976603.1">
    <property type="nucleotide sequence ID" value="NZ_LT607753.1"/>
</dbReference>
<keyword evidence="3" id="KW-1185">Reference proteome</keyword>
<accession>A0A1C5INC4</accession>
<dbReference type="PROSITE" id="PS51257">
    <property type="entry name" value="PROKAR_LIPOPROTEIN"/>
    <property type="match status" value="1"/>
</dbReference>
<feature type="signal peptide" evidence="1">
    <location>
        <begin position="1"/>
        <end position="27"/>
    </location>
</feature>